<dbReference type="Pfam" id="PF06013">
    <property type="entry name" value="WXG100"/>
    <property type="match status" value="1"/>
</dbReference>
<organism evidence="2">
    <name type="scientific">Streptomyces sp. R08</name>
    <dbReference type="NCBI Taxonomy" id="3238624"/>
    <lineage>
        <taxon>Bacteria</taxon>
        <taxon>Bacillati</taxon>
        <taxon>Actinomycetota</taxon>
        <taxon>Actinomycetes</taxon>
        <taxon>Kitasatosporales</taxon>
        <taxon>Streptomycetaceae</taxon>
        <taxon>Streptomyces</taxon>
    </lineage>
</organism>
<dbReference type="Gene3D" id="1.10.287.1060">
    <property type="entry name" value="ESAT-6-like"/>
    <property type="match status" value="1"/>
</dbReference>
<accession>A0AB39MN99</accession>
<dbReference type="EMBL" id="CP163431">
    <property type="protein sequence ID" value="XDQ07265.1"/>
    <property type="molecule type" value="Genomic_DNA"/>
</dbReference>
<reference evidence="2" key="1">
    <citation type="submission" date="2024-07" db="EMBL/GenBank/DDBJ databases">
        <authorList>
            <person name="Yu S.T."/>
        </authorList>
    </citation>
    <scope>NUCLEOTIDE SEQUENCE</scope>
    <source>
        <strain evidence="2">R08</strain>
    </source>
</reference>
<dbReference type="NCBIfam" id="TIGR03930">
    <property type="entry name" value="WXG100_ESAT6"/>
    <property type="match status" value="1"/>
</dbReference>
<dbReference type="SUPFAM" id="SSF140453">
    <property type="entry name" value="EsxAB dimer-like"/>
    <property type="match status" value="1"/>
</dbReference>
<dbReference type="RefSeq" id="WP_328826151.1">
    <property type="nucleotide sequence ID" value="NZ_CP163431.1"/>
</dbReference>
<gene>
    <name evidence="2" type="ORF">AB5J58_46885</name>
</gene>
<sequence length="111" mass="12016">MAGNVNTSVDTSGMKIAQGSFQTALDEVNATYTQMQSQIDTLRSNWSGDAATTFQGAMDTWLSDFGTVKQQLELMLQKLQANTGSYDTTHQATSDTATQLHKSMTTPLPGF</sequence>
<evidence type="ECO:0000256" key="1">
    <source>
        <dbReference type="SAM" id="MobiDB-lite"/>
    </source>
</evidence>
<protein>
    <submittedName>
        <fullName evidence="2">WXG100 family type VII secretion target</fullName>
    </submittedName>
</protein>
<evidence type="ECO:0000313" key="2">
    <source>
        <dbReference type="EMBL" id="XDQ07265.1"/>
    </source>
</evidence>
<dbReference type="InterPro" id="IPR036689">
    <property type="entry name" value="ESAT-6-like_sf"/>
</dbReference>
<dbReference type="AlphaFoldDB" id="A0AB39MN99"/>
<proteinExistence type="predicted"/>
<name>A0AB39MN99_9ACTN</name>
<feature type="region of interest" description="Disordered" evidence="1">
    <location>
        <begin position="86"/>
        <end position="111"/>
    </location>
</feature>
<dbReference type="InterPro" id="IPR010310">
    <property type="entry name" value="T7SS_ESAT-6-like"/>
</dbReference>